<reference evidence="5 6" key="1">
    <citation type="journal article" date="2014" name="Science">
        <title>Plant genetics. Early allopolyploid evolution in the post-Neolithic Brassica napus oilseed genome.</title>
        <authorList>
            <person name="Chalhoub B."/>
            <person name="Denoeud F."/>
            <person name="Liu S."/>
            <person name="Parkin I.A."/>
            <person name="Tang H."/>
            <person name="Wang X."/>
            <person name="Chiquet J."/>
            <person name="Belcram H."/>
            <person name="Tong C."/>
            <person name="Samans B."/>
            <person name="Correa M."/>
            <person name="Da Silva C."/>
            <person name="Just J."/>
            <person name="Falentin C."/>
            <person name="Koh C.S."/>
            <person name="Le Clainche I."/>
            <person name="Bernard M."/>
            <person name="Bento P."/>
            <person name="Noel B."/>
            <person name="Labadie K."/>
            <person name="Alberti A."/>
            <person name="Charles M."/>
            <person name="Arnaud D."/>
            <person name="Guo H."/>
            <person name="Daviaud C."/>
            <person name="Alamery S."/>
            <person name="Jabbari K."/>
            <person name="Zhao M."/>
            <person name="Edger P.P."/>
            <person name="Chelaifa H."/>
            <person name="Tack D."/>
            <person name="Lassalle G."/>
            <person name="Mestiri I."/>
            <person name="Schnel N."/>
            <person name="Le Paslier M.C."/>
            <person name="Fan G."/>
            <person name="Renault V."/>
            <person name="Bayer P.E."/>
            <person name="Golicz A.A."/>
            <person name="Manoli S."/>
            <person name="Lee T.H."/>
            <person name="Thi V.H."/>
            <person name="Chalabi S."/>
            <person name="Hu Q."/>
            <person name="Fan C."/>
            <person name="Tollenaere R."/>
            <person name="Lu Y."/>
            <person name="Battail C."/>
            <person name="Shen J."/>
            <person name="Sidebottom C.H."/>
            <person name="Wang X."/>
            <person name="Canaguier A."/>
            <person name="Chauveau A."/>
            <person name="Berard A."/>
            <person name="Deniot G."/>
            <person name="Guan M."/>
            <person name="Liu Z."/>
            <person name="Sun F."/>
            <person name="Lim Y.P."/>
            <person name="Lyons E."/>
            <person name="Town C.D."/>
            <person name="Bancroft I."/>
            <person name="Wang X."/>
            <person name="Meng J."/>
            <person name="Ma J."/>
            <person name="Pires J.C."/>
            <person name="King G.J."/>
            <person name="Brunel D."/>
            <person name="Delourme R."/>
            <person name="Renard M."/>
            <person name="Aury J.M."/>
            <person name="Adams K.L."/>
            <person name="Batley J."/>
            <person name="Snowdon R.J."/>
            <person name="Tost J."/>
            <person name="Edwards D."/>
            <person name="Zhou Y."/>
            <person name="Hua W."/>
            <person name="Sharpe A.G."/>
            <person name="Paterson A.H."/>
            <person name="Guan C."/>
            <person name="Wincker P."/>
        </authorList>
    </citation>
    <scope>NUCLEOTIDE SEQUENCE [LARGE SCALE GENOMIC DNA]</scope>
    <source>
        <strain evidence="6">cv. Darmor-bzh</strain>
    </source>
</reference>
<dbReference type="PaxDb" id="3708-A0A078CMQ8"/>
<dbReference type="PROSITE" id="PS00228">
    <property type="entry name" value="TUBULIN_B_AUTOREG"/>
    <property type="match status" value="1"/>
</dbReference>
<comment type="subcellular location">
    <subcellularLocation>
        <location evidence="1">Cytoplasm</location>
        <location evidence="1">Cytoskeleton</location>
    </subcellularLocation>
</comment>
<dbReference type="Proteomes" id="UP000028999">
    <property type="component" value="Unassembled WGS sequence"/>
</dbReference>
<protein>
    <submittedName>
        <fullName evidence="4">BnaA01g25180D protein</fullName>
    </submittedName>
    <submittedName>
        <fullName evidence="5">BnaAnng40680D protein</fullName>
    </submittedName>
</protein>
<evidence type="ECO:0000313" key="4">
    <source>
        <dbReference type="EMBL" id="CDY37298.1"/>
    </source>
</evidence>
<dbReference type="GO" id="GO:0005856">
    <property type="term" value="C:cytoskeleton"/>
    <property type="evidence" value="ECO:0007669"/>
    <property type="project" value="UniProtKB-SubCell"/>
</dbReference>
<dbReference type="Gramene" id="CDY72323">
    <property type="protein sequence ID" value="CDY72323"/>
    <property type="gene ID" value="GSBRNA2T00027684001"/>
</dbReference>
<gene>
    <name evidence="5" type="primary">BnaAnng40680D</name>
    <name evidence="4" type="synonym">BnaA01g25180D</name>
    <name evidence="5" type="ORF">GSBRNA2T00027684001</name>
    <name evidence="4" type="ORF">GSBRNA2T00063819001</name>
</gene>
<name>A0A078CMQ8_BRANA</name>
<dbReference type="Gramene" id="CDX76368">
    <property type="protein sequence ID" value="CDX76368"/>
    <property type="gene ID" value="GSBRNA2T00126756001"/>
</dbReference>
<organism evidence="5">
    <name type="scientific">Brassica napus</name>
    <name type="common">Rape</name>
    <dbReference type="NCBI Taxonomy" id="3708"/>
    <lineage>
        <taxon>Eukaryota</taxon>
        <taxon>Viridiplantae</taxon>
        <taxon>Streptophyta</taxon>
        <taxon>Embryophyta</taxon>
        <taxon>Tracheophyta</taxon>
        <taxon>Spermatophyta</taxon>
        <taxon>Magnoliopsida</taxon>
        <taxon>eudicotyledons</taxon>
        <taxon>Gunneridae</taxon>
        <taxon>Pentapetalae</taxon>
        <taxon>rosids</taxon>
        <taxon>malvids</taxon>
        <taxon>Brassicales</taxon>
        <taxon>Brassicaceae</taxon>
        <taxon>Brassiceae</taxon>
        <taxon>Brassica</taxon>
    </lineage>
</organism>
<keyword evidence="6" id="KW-1185">Reference proteome</keyword>
<evidence type="ECO:0000313" key="5">
    <source>
        <dbReference type="EMBL" id="CDY72323.1"/>
    </source>
</evidence>
<reference evidence="5" key="2">
    <citation type="submission" date="2014-06" db="EMBL/GenBank/DDBJ databases">
        <authorList>
            <person name="Genoscope - CEA"/>
        </authorList>
    </citation>
    <scope>NUCLEOTIDE SEQUENCE</scope>
</reference>
<dbReference type="EMBL" id="LK050193">
    <property type="protein sequence ID" value="CDY72323.1"/>
    <property type="molecule type" value="Genomic_DNA"/>
</dbReference>
<feature type="region of interest" description="Disordered" evidence="3">
    <location>
        <begin position="15"/>
        <end position="37"/>
    </location>
</feature>
<proteinExistence type="predicted"/>
<evidence type="ECO:0000256" key="1">
    <source>
        <dbReference type="ARBA" id="ARBA00004245"/>
    </source>
</evidence>
<dbReference type="AlphaFoldDB" id="A0A078CMQ8"/>
<accession>A0A078CMQ8</accession>
<evidence type="ECO:0000256" key="2">
    <source>
        <dbReference type="ARBA" id="ARBA00023212"/>
    </source>
</evidence>
<evidence type="ECO:0000313" key="6">
    <source>
        <dbReference type="Proteomes" id="UP000028999"/>
    </source>
</evidence>
<feature type="compositionally biased region" description="Low complexity" evidence="3">
    <location>
        <begin position="19"/>
        <end position="30"/>
    </location>
</feature>
<keyword evidence="2" id="KW-0206">Cytoskeleton</keyword>
<sequence length="37" mass="3967">MREILHIHGDQCGNQIGANSNVSMSTSTNSRCCEEGS</sequence>
<dbReference type="Gramene" id="CDY37298">
    <property type="protein sequence ID" value="CDY37298"/>
    <property type="gene ID" value="GSBRNA2T00063819001"/>
</dbReference>
<evidence type="ECO:0000256" key="3">
    <source>
        <dbReference type="SAM" id="MobiDB-lite"/>
    </source>
</evidence>
<dbReference type="InterPro" id="IPR013838">
    <property type="entry name" value="Beta-tubulin_BS"/>
</dbReference>
<keyword evidence="2" id="KW-0963">Cytoplasm</keyword>
<dbReference type="EMBL" id="LK032397">
    <property type="protein sequence ID" value="CDY37298.1"/>
    <property type="molecule type" value="Genomic_DNA"/>
</dbReference>